<evidence type="ECO:0000256" key="1">
    <source>
        <dbReference type="ARBA" id="ARBA00000085"/>
    </source>
</evidence>
<dbReference type="CDD" id="cd16917">
    <property type="entry name" value="HATPase_UhpB-NarQ-NarX-like"/>
    <property type="match status" value="1"/>
</dbReference>
<name>A0ABW7R812_9ACTN</name>
<keyword evidence="9" id="KW-0472">Membrane</keyword>
<dbReference type="Gene3D" id="3.30.565.10">
    <property type="entry name" value="Histidine kinase-like ATPase, C-terminal domain"/>
    <property type="match status" value="1"/>
</dbReference>
<gene>
    <name evidence="11" type="ORF">ACH4GP_03985</name>
</gene>
<comment type="caution">
    <text evidence="11">The sequence shown here is derived from an EMBL/GenBank/DDBJ whole genome shotgun (WGS) entry which is preliminary data.</text>
</comment>
<evidence type="ECO:0000256" key="9">
    <source>
        <dbReference type="SAM" id="Phobius"/>
    </source>
</evidence>
<evidence type="ECO:0000259" key="10">
    <source>
        <dbReference type="SMART" id="SM00387"/>
    </source>
</evidence>
<dbReference type="GO" id="GO:0016301">
    <property type="term" value="F:kinase activity"/>
    <property type="evidence" value="ECO:0007669"/>
    <property type="project" value="UniProtKB-KW"/>
</dbReference>
<organism evidence="11 12">
    <name type="scientific">Streptomyces celluloflavus</name>
    <dbReference type="NCBI Taxonomy" id="58344"/>
    <lineage>
        <taxon>Bacteria</taxon>
        <taxon>Bacillati</taxon>
        <taxon>Actinomycetota</taxon>
        <taxon>Actinomycetes</taxon>
        <taxon>Kitasatosporales</taxon>
        <taxon>Streptomycetaceae</taxon>
        <taxon>Streptomyces</taxon>
    </lineage>
</organism>
<feature type="transmembrane region" description="Helical" evidence="9">
    <location>
        <begin position="69"/>
        <end position="86"/>
    </location>
</feature>
<keyword evidence="8" id="KW-0902">Two-component regulatory system</keyword>
<keyword evidence="12" id="KW-1185">Reference proteome</keyword>
<dbReference type="InterPro" id="IPR011712">
    <property type="entry name" value="Sig_transdc_His_kin_sub3_dim/P"/>
</dbReference>
<dbReference type="PANTHER" id="PTHR24421">
    <property type="entry name" value="NITRATE/NITRITE SENSOR PROTEIN NARX-RELATED"/>
    <property type="match status" value="1"/>
</dbReference>
<evidence type="ECO:0000313" key="12">
    <source>
        <dbReference type="Proteomes" id="UP001610990"/>
    </source>
</evidence>
<keyword evidence="9" id="KW-1133">Transmembrane helix</keyword>
<dbReference type="RefSeq" id="WP_397671127.1">
    <property type="nucleotide sequence ID" value="NZ_JBIRGH010000002.1"/>
</dbReference>
<dbReference type="Pfam" id="PF07730">
    <property type="entry name" value="HisKA_3"/>
    <property type="match status" value="1"/>
</dbReference>
<comment type="catalytic activity">
    <reaction evidence="1">
        <text>ATP + protein L-histidine = ADP + protein N-phospho-L-histidine.</text>
        <dbReference type="EC" id="2.7.13.3"/>
    </reaction>
</comment>
<dbReference type="SMART" id="SM00387">
    <property type="entry name" value="HATPase_c"/>
    <property type="match status" value="1"/>
</dbReference>
<proteinExistence type="predicted"/>
<dbReference type="Pfam" id="PF02518">
    <property type="entry name" value="HATPase_c"/>
    <property type="match status" value="1"/>
</dbReference>
<keyword evidence="9" id="KW-0812">Transmembrane</keyword>
<evidence type="ECO:0000256" key="8">
    <source>
        <dbReference type="ARBA" id="ARBA00023012"/>
    </source>
</evidence>
<sequence length="372" mass="39077">MAATMMLLPALMGPPGAWILAGAAAVALVAAIYPWPVKRISPARSAGAVAGLSLVLDFVWSGVAGQVLLWLPFEMTALLVLLYRVIRRAPRPHVSWLGGLAGTAVVLLPLRMTLHAPQPGWRESVFMALLAFLPAAGATGVGLYLRSLDDRRARAVTEALRDQRGEVARDLHDFVAHEVTGIVLEAQAAQLDDGARERNDELYARIEQAGTRALDAMDQMVRTLRTGEGGTWAEPPATRLYGLADLAELVGRFAAMTGARTELNQEDGIAGVLAREADDAAYRAVLESLTNIRRHAPHASRIAVSTGRTAGRAVEVTVADDGGGTPAPTRDGGGTGLAGLAERVGALGGTLEAGPHGGGWRVRCVLPAPAAR</sequence>
<dbReference type="InterPro" id="IPR003594">
    <property type="entry name" value="HATPase_dom"/>
</dbReference>
<keyword evidence="4" id="KW-0808">Transferase</keyword>
<keyword evidence="6 11" id="KW-0418">Kinase</keyword>
<protein>
    <recommendedName>
        <fullName evidence="2">histidine kinase</fullName>
        <ecNumber evidence="2">2.7.13.3</ecNumber>
    </recommendedName>
</protein>
<dbReference type="Proteomes" id="UP001610990">
    <property type="component" value="Unassembled WGS sequence"/>
</dbReference>
<dbReference type="InterPro" id="IPR050482">
    <property type="entry name" value="Sensor_HK_TwoCompSys"/>
</dbReference>
<keyword evidence="5" id="KW-0547">Nucleotide-binding</keyword>
<dbReference type="Gene3D" id="1.20.5.1930">
    <property type="match status" value="1"/>
</dbReference>
<accession>A0ABW7R812</accession>
<feature type="domain" description="Histidine kinase/HSP90-like ATPase" evidence="10">
    <location>
        <begin position="276"/>
        <end position="370"/>
    </location>
</feature>
<reference evidence="11 12" key="1">
    <citation type="submission" date="2024-10" db="EMBL/GenBank/DDBJ databases">
        <title>The Natural Products Discovery Center: Release of the First 8490 Sequenced Strains for Exploring Actinobacteria Biosynthetic Diversity.</title>
        <authorList>
            <person name="Kalkreuter E."/>
            <person name="Kautsar S.A."/>
            <person name="Yang D."/>
            <person name="Bader C.D."/>
            <person name="Teijaro C.N."/>
            <person name="Fluegel L."/>
            <person name="Davis C.M."/>
            <person name="Simpson J.R."/>
            <person name="Lauterbach L."/>
            <person name="Steele A.D."/>
            <person name="Gui C."/>
            <person name="Meng S."/>
            <person name="Li G."/>
            <person name="Viehrig K."/>
            <person name="Ye F."/>
            <person name="Su P."/>
            <person name="Kiefer A.F."/>
            <person name="Nichols A."/>
            <person name="Cepeda A.J."/>
            <person name="Yan W."/>
            <person name="Fan B."/>
            <person name="Jiang Y."/>
            <person name="Adhikari A."/>
            <person name="Zheng C.-J."/>
            <person name="Schuster L."/>
            <person name="Cowan T.M."/>
            <person name="Smanski M.J."/>
            <person name="Chevrette M.G."/>
            <person name="De Carvalho L.P.S."/>
            <person name="Shen B."/>
        </authorList>
    </citation>
    <scope>NUCLEOTIDE SEQUENCE [LARGE SCALE GENOMIC DNA]</scope>
    <source>
        <strain evidence="11 12">NPDC018013</strain>
    </source>
</reference>
<evidence type="ECO:0000313" key="11">
    <source>
        <dbReference type="EMBL" id="MFH8583544.1"/>
    </source>
</evidence>
<dbReference type="InterPro" id="IPR036890">
    <property type="entry name" value="HATPase_C_sf"/>
</dbReference>
<dbReference type="EMBL" id="JBIRGH010000002">
    <property type="protein sequence ID" value="MFH8583544.1"/>
    <property type="molecule type" value="Genomic_DNA"/>
</dbReference>
<feature type="transmembrane region" description="Helical" evidence="9">
    <location>
        <begin position="45"/>
        <end position="63"/>
    </location>
</feature>
<evidence type="ECO:0000256" key="6">
    <source>
        <dbReference type="ARBA" id="ARBA00022777"/>
    </source>
</evidence>
<dbReference type="SUPFAM" id="SSF55874">
    <property type="entry name" value="ATPase domain of HSP90 chaperone/DNA topoisomerase II/histidine kinase"/>
    <property type="match status" value="1"/>
</dbReference>
<evidence type="ECO:0000256" key="7">
    <source>
        <dbReference type="ARBA" id="ARBA00022840"/>
    </source>
</evidence>
<evidence type="ECO:0000256" key="5">
    <source>
        <dbReference type="ARBA" id="ARBA00022741"/>
    </source>
</evidence>
<feature type="transmembrane region" description="Helical" evidence="9">
    <location>
        <begin position="93"/>
        <end position="112"/>
    </location>
</feature>
<evidence type="ECO:0000256" key="3">
    <source>
        <dbReference type="ARBA" id="ARBA00022553"/>
    </source>
</evidence>
<keyword evidence="7" id="KW-0067">ATP-binding</keyword>
<feature type="transmembrane region" description="Helical" evidence="9">
    <location>
        <begin position="124"/>
        <end position="145"/>
    </location>
</feature>
<evidence type="ECO:0000256" key="4">
    <source>
        <dbReference type="ARBA" id="ARBA00022679"/>
    </source>
</evidence>
<feature type="transmembrane region" description="Helical" evidence="9">
    <location>
        <begin position="15"/>
        <end position="33"/>
    </location>
</feature>
<dbReference type="PANTHER" id="PTHR24421:SF10">
    <property type="entry name" value="NITRATE_NITRITE SENSOR PROTEIN NARQ"/>
    <property type="match status" value="1"/>
</dbReference>
<evidence type="ECO:0000256" key="2">
    <source>
        <dbReference type="ARBA" id="ARBA00012438"/>
    </source>
</evidence>
<dbReference type="EC" id="2.7.13.3" evidence="2"/>
<keyword evidence="3" id="KW-0597">Phosphoprotein</keyword>